<proteinExistence type="predicted"/>
<comment type="caution">
    <text evidence="1">The sequence shown here is derived from an EMBL/GenBank/DDBJ whole genome shotgun (WGS) entry which is preliminary data.</text>
</comment>
<sequence>MKIGDLVDAEWYDLDLRSSSMGVIISYDIEYHDDDDEYHYEVLLTSGKKLWLPEDCVREFKGE</sequence>
<reference evidence="1 2" key="1">
    <citation type="journal article" date="2018" name="Nat. Biotechnol.">
        <title>A standardized bacterial taxonomy based on genome phylogeny substantially revises the tree of life.</title>
        <authorList>
            <person name="Parks D.H."/>
            <person name="Chuvochina M."/>
            <person name="Waite D.W."/>
            <person name="Rinke C."/>
            <person name="Skarshewski A."/>
            <person name="Chaumeil P.A."/>
            <person name="Hugenholtz P."/>
        </authorList>
    </citation>
    <scope>NUCLEOTIDE SEQUENCE [LARGE SCALE GENOMIC DNA]</scope>
    <source>
        <strain evidence="1">UBA11978</strain>
    </source>
</reference>
<name>A0A350P257_9ALTE</name>
<dbReference type="Proteomes" id="UP000263517">
    <property type="component" value="Unassembled WGS sequence"/>
</dbReference>
<organism evidence="1 2">
    <name type="scientific">Alteromonas australica</name>
    <dbReference type="NCBI Taxonomy" id="589873"/>
    <lineage>
        <taxon>Bacteria</taxon>
        <taxon>Pseudomonadati</taxon>
        <taxon>Pseudomonadota</taxon>
        <taxon>Gammaproteobacteria</taxon>
        <taxon>Alteromonadales</taxon>
        <taxon>Alteromonadaceae</taxon>
        <taxon>Alteromonas/Salinimonas group</taxon>
        <taxon>Alteromonas</taxon>
    </lineage>
</organism>
<dbReference type="EMBL" id="DNAN01000224">
    <property type="protein sequence ID" value="HAW75374.1"/>
    <property type="molecule type" value="Genomic_DNA"/>
</dbReference>
<dbReference type="AlphaFoldDB" id="A0A350P257"/>
<accession>A0A350P257</accession>
<evidence type="ECO:0000313" key="1">
    <source>
        <dbReference type="EMBL" id="HAW75374.1"/>
    </source>
</evidence>
<protein>
    <submittedName>
        <fullName evidence="1">Uncharacterized protein</fullName>
    </submittedName>
</protein>
<gene>
    <name evidence="1" type="ORF">DCW74_06520</name>
</gene>
<evidence type="ECO:0000313" key="2">
    <source>
        <dbReference type="Proteomes" id="UP000263517"/>
    </source>
</evidence>